<comment type="function">
    <text evidence="9 10">This protein specifically catalyzes the removal of signal peptides from prolipoproteins.</text>
</comment>
<comment type="subcellular location">
    <subcellularLocation>
        <location evidence="9">Cell membrane</location>
        <topology evidence="9">Multi-pass membrane protein</topology>
    </subcellularLocation>
</comment>
<feature type="transmembrane region" description="Helical" evidence="9">
    <location>
        <begin position="132"/>
        <end position="152"/>
    </location>
</feature>
<dbReference type="GO" id="GO:0004190">
    <property type="term" value="F:aspartic-type endopeptidase activity"/>
    <property type="evidence" value="ECO:0007669"/>
    <property type="project" value="UniProtKB-EC"/>
</dbReference>
<keyword evidence="3 9" id="KW-0645">Protease</keyword>
<dbReference type="NCBIfam" id="TIGR00077">
    <property type="entry name" value="lspA"/>
    <property type="match status" value="1"/>
</dbReference>
<dbReference type="PRINTS" id="PR00781">
    <property type="entry name" value="LIPOSIGPTASE"/>
</dbReference>
<dbReference type="Proteomes" id="UP001595715">
    <property type="component" value="Unassembled WGS sequence"/>
</dbReference>
<dbReference type="PANTHER" id="PTHR33695:SF1">
    <property type="entry name" value="LIPOPROTEIN SIGNAL PEPTIDASE"/>
    <property type="match status" value="1"/>
</dbReference>
<dbReference type="PROSITE" id="PS00855">
    <property type="entry name" value="SPASE_II"/>
    <property type="match status" value="1"/>
</dbReference>
<proteinExistence type="inferred from homology"/>
<gene>
    <name evidence="9 12" type="primary">lspA</name>
    <name evidence="12" type="ORF">ACFOZ8_30175</name>
</gene>
<feature type="transmembrane region" description="Helical" evidence="9">
    <location>
        <begin position="69"/>
        <end position="87"/>
    </location>
</feature>
<evidence type="ECO:0000256" key="9">
    <source>
        <dbReference type="HAMAP-Rule" id="MF_00161"/>
    </source>
</evidence>
<evidence type="ECO:0000256" key="11">
    <source>
        <dbReference type="RuleBase" id="RU004181"/>
    </source>
</evidence>
<dbReference type="HAMAP" id="MF_00161">
    <property type="entry name" value="LspA"/>
    <property type="match status" value="1"/>
</dbReference>
<comment type="pathway">
    <text evidence="9">Protein modification; lipoprotein biosynthesis (signal peptide cleavage).</text>
</comment>
<keyword evidence="4 9" id="KW-0812">Transmembrane</keyword>
<keyword evidence="8 9" id="KW-0472">Membrane</keyword>
<feature type="active site" evidence="9">
    <location>
        <position position="140"/>
    </location>
</feature>
<dbReference type="InterPro" id="IPR001872">
    <property type="entry name" value="Peptidase_A8"/>
</dbReference>
<sequence length="178" mass="20122">MFGTRGSGVLRFYYYWIALFVFVIDYVTKKVIENKLELHEIIPVIGDFFVITSIRNRGAAFGILQEQRFFFIAITLVVVSAIVWYIHRNRNGRPLLLVGLGLVLGGAVGNFLDRALYGEVVDFLQFTFGSYVFPIFNIADTGICVGVGLILLDSFLSMKNENQETSDTREHDGQQPIQ</sequence>
<feature type="transmembrane region" description="Helical" evidence="9">
    <location>
        <begin position="94"/>
        <end position="112"/>
    </location>
</feature>
<organism evidence="12 13">
    <name type="scientific">Paenibacillus xanthanilyticus</name>
    <dbReference type="NCBI Taxonomy" id="1783531"/>
    <lineage>
        <taxon>Bacteria</taxon>
        <taxon>Bacillati</taxon>
        <taxon>Bacillota</taxon>
        <taxon>Bacilli</taxon>
        <taxon>Bacillales</taxon>
        <taxon>Paenibacillaceae</taxon>
        <taxon>Paenibacillus</taxon>
    </lineage>
</organism>
<keyword evidence="13" id="KW-1185">Reference proteome</keyword>
<evidence type="ECO:0000313" key="13">
    <source>
        <dbReference type="Proteomes" id="UP001595715"/>
    </source>
</evidence>
<evidence type="ECO:0000256" key="10">
    <source>
        <dbReference type="RuleBase" id="RU000594"/>
    </source>
</evidence>
<evidence type="ECO:0000256" key="8">
    <source>
        <dbReference type="ARBA" id="ARBA00023136"/>
    </source>
</evidence>
<accession>A0ABV8KCW5</accession>
<comment type="caution">
    <text evidence="12">The sequence shown here is derived from an EMBL/GenBank/DDBJ whole genome shotgun (WGS) entry which is preliminary data.</text>
</comment>
<keyword evidence="6 9" id="KW-0378">Hydrolase</keyword>
<evidence type="ECO:0000256" key="7">
    <source>
        <dbReference type="ARBA" id="ARBA00022989"/>
    </source>
</evidence>
<evidence type="ECO:0000256" key="2">
    <source>
        <dbReference type="ARBA" id="ARBA00022475"/>
    </source>
</evidence>
<protein>
    <recommendedName>
        <fullName evidence="9">Lipoprotein signal peptidase</fullName>
        <ecNumber evidence="9">3.4.23.36</ecNumber>
    </recommendedName>
    <alternativeName>
        <fullName evidence="9">Prolipoprotein signal peptidase</fullName>
    </alternativeName>
    <alternativeName>
        <fullName evidence="9">Signal peptidase II</fullName>
        <shortName evidence="9">SPase II</shortName>
    </alternativeName>
</protein>
<dbReference type="RefSeq" id="WP_377722866.1">
    <property type="nucleotide sequence ID" value="NZ_JBHSAM010000036.1"/>
</dbReference>
<dbReference type="Pfam" id="PF01252">
    <property type="entry name" value="Peptidase_A8"/>
    <property type="match status" value="1"/>
</dbReference>
<feature type="transmembrane region" description="Helical" evidence="9">
    <location>
        <begin position="12"/>
        <end position="28"/>
    </location>
</feature>
<comment type="similarity">
    <text evidence="1 9 11">Belongs to the peptidase A8 family.</text>
</comment>
<keyword evidence="2 9" id="KW-1003">Cell membrane</keyword>
<evidence type="ECO:0000256" key="5">
    <source>
        <dbReference type="ARBA" id="ARBA00022750"/>
    </source>
</evidence>
<evidence type="ECO:0000256" key="1">
    <source>
        <dbReference type="ARBA" id="ARBA00006139"/>
    </source>
</evidence>
<feature type="active site" evidence="9">
    <location>
        <position position="122"/>
    </location>
</feature>
<evidence type="ECO:0000256" key="4">
    <source>
        <dbReference type="ARBA" id="ARBA00022692"/>
    </source>
</evidence>
<dbReference type="EC" id="3.4.23.36" evidence="9"/>
<evidence type="ECO:0000313" key="12">
    <source>
        <dbReference type="EMBL" id="MFC4103893.1"/>
    </source>
</evidence>
<evidence type="ECO:0000256" key="6">
    <source>
        <dbReference type="ARBA" id="ARBA00022801"/>
    </source>
</evidence>
<dbReference type="PANTHER" id="PTHR33695">
    <property type="entry name" value="LIPOPROTEIN SIGNAL PEPTIDASE"/>
    <property type="match status" value="1"/>
</dbReference>
<keyword evidence="5 9" id="KW-0064">Aspartyl protease</keyword>
<name>A0ABV8KCW5_9BACL</name>
<reference evidence="13" key="1">
    <citation type="journal article" date="2019" name="Int. J. Syst. Evol. Microbiol.">
        <title>The Global Catalogue of Microorganisms (GCM) 10K type strain sequencing project: providing services to taxonomists for standard genome sequencing and annotation.</title>
        <authorList>
            <consortium name="The Broad Institute Genomics Platform"/>
            <consortium name="The Broad Institute Genome Sequencing Center for Infectious Disease"/>
            <person name="Wu L."/>
            <person name="Ma J."/>
        </authorList>
    </citation>
    <scope>NUCLEOTIDE SEQUENCE [LARGE SCALE GENOMIC DNA]</scope>
    <source>
        <strain evidence="13">IBRC-M 10987</strain>
    </source>
</reference>
<dbReference type="EMBL" id="JBHSAM010000036">
    <property type="protein sequence ID" value="MFC4103893.1"/>
    <property type="molecule type" value="Genomic_DNA"/>
</dbReference>
<evidence type="ECO:0000256" key="3">
    <source>
        <dbReference type="ARBA" id="ARBA00022670"/>
    </source>
</evidence>
<comment type="catalytic activity">
    <reaction evidence="9 10">
        <text>Release of signal peptides from bacterial membrane prolipoproteins. Hydrolyzes -Xaa-Yaa-Zaa-|-(S,diacylglyceryl)Cys-, in which Xaa is hydrophobic (preferably Leu), and Yaa (Ala or Ser) and Zaa (Gly or Ala) have small, neutral side chains.</text>
        <dbReference type="EC" id="3.4.23.36"/>
    </reaction>
</comment>
<keyword evidence="7 9" id="KW-1133">Transmembrane helix</keyword>